<evidence type="ECO:0000256" key="3">
    <source>
        <dbReference type="ARBA" id="ARBA00022692"/>
    </source>
</evidence>
<dbReference type="FunFam" id="3.30.70.270:FF:000001">
    <property type="entry name" value="Diguanylate cyclase domain protein"/>
    <property type="match status" value="1"/>
</dbReference>
<dbReference type="PROSITE" id="PS51257">
    <property type="entry name" value="PROKAR_LIPOPROTEIN"/>
    <property type="match status" value="1"/>
</dbReference>
<dbReference type="PANTHER" id="PTHR45138:SF9">
    <property type="entry name" value="DIGUANYLATE CYCLASE DGCM-RELATED"/>
    <property type="match status" value="1"/>
</dbReference>
<keyword evidence="4 6" id="KW-1133">Transmembrane helix</keyword>
<protein>
    <recommendedName>
        <fullName evidence="7">GGDEF domain-containing protein</fullName>
    </recommendedName>
</protein>
<dbReference type="EMBL" id="JPVO01000049">
    <property type="protein sequence ID" value="KGR75718.1"/>
    <property type="molecule type" value="Genomic_DNA"/>
</dbReference>
<evidence type="ECO:0000256" key="4">
    <source>
        <dbReference type="ARBA" id="ARBA00022989"/>
    </source>
</evidence>
<evidence type="ECO:0000313" key="9">
    <source>
        <dbReference type="Proteomes" id="UP000030408"/>
    </source>
</evidence>
<comment type="caution">
    <text evidence="8">The sequence shown here is derived from an EMBL/GenBank/DDBJ whole genome shotgun (WGS) entry which is preliminary data.</text>
</comment>
<evidence type="ECO:0000256" key="2">
    <source>
        <dbReference type="ARBA" id="ARBA00022475"/>
    </source>
</evidence>
<keyword evidence="5 6" id="KW-0472">Membrane</keyword>
<dbReference type="GO" id="GO:0043709">
    <property type="term" value="P:cell adhesion involved in single-species biofilm formation"/>
    <property type="evidence" value="ECO:0007669"/>
    <property type="project" value="TreeGrafter"/>
</dbReference>
<evidence type="ECO:0000256" key="5">
    <source>
        <dbReference type="ARBA" id="ARBA00023136"/>
    </source>
</evidence>
<dbReference type="AlphaFoldDB" id="A0A0A3HZB0"/>
<gene>
    <name evidence="8" type="ORF">CD33_09425</name>
</gene>
<dbReference type="SUPFAM" id="SSF103190">
    <property type="entry name" value="Sensory domain-like"/>
    <property type="match status" value="1"/>
</dbReference>
<reference evidence="8 9" key="1">
    <citation type="submission" date="2014-02" db="EMBL/GenBank/DDBJ databases">
        <title>Draft genome sequence of Lysinibacillus sinduriensis JCM 15800.</title>
        <authorList>
            <person name="Zhang F."/>
            <person name="Wang G."/>
            <person name="Zhang L."/>
        </authorList>
    </citation>
    <scope>NUCLEOTIDE SEQUENCE [LARGE SCALE GENOMIC DNA]</scope>
    <source>
        <strain evidence="8 9">JCM 15800</strain>
    </source>
</reference>
<dbReference type="InterPro" id="IPR043128">
    <property type="entry name" value="Rev_trsase/Diguanyl_cyclase"/>
</dbReference>
<evidence type="ECO:0000256" key="1">
    <source>
        <dbReference type="ARBA" id="ARBA00004651"/>
    </source>
</evidence>
<dbReference type="CDD" id="cd01949">
    <property type="entry name" value="GGDEF"/>
    <property type="match status" value="1"/>
</dbReference>
<dbReference type="SMART" id="SM00267">
    <property type="entry name" value="GGDEF"/>
    <property type="match status" value="1"/>
</dbReference>
<evidence type="ECO:0000256" key="6">
    <source>
        <dbReference type="SAM" id="Phobius"/>
    </source>
</evidence>
<sequence>MKNRKLKLTTLLMTLIIASVLSTSCILLFASYHHEKKSLTDTYLSLNSSKSQKLSSTVDSLFKSMRISLQETTKFLSNNPDLTDEEIQEHLELLRNNSRYFNSLTWIDETGLVRDIAPISVGIKGNFVAGITKEVVDAKKPMLTKPYMASTGRMIVLMSEPLYDSEGNYRGIIGGSIYLHEKNVLNEILGNDIIDQNGSYYYVVGPDGVLLFHPKTNRIGDGVKGNPIIPKLVQGQSGRERIFNSEGVEMLAAYNYLSEMGWGVVQQTPVSYVDGQLKEHIQNLLLIFLFPFIILLMVSLNFARKLAKPFIDLADVVNQFGTDARIKPPVFNSHWNREADLLTKSLIIAIEAVENNNNLLKEEAMTDALTGLSNRKKLNKSMSRLAEDRQLFSLIAIDIDRFKLINDNYGHQMGDKVLKFLARTVQSNMRAGDGFYRFGGEEFILLLPDTKSKEAYLIAENMRTTIANTISPVGKPITISLGISEFPLHSNTIENLFLFADRALYQSKENGRNQTTVWVQD</sequence>
<organism evidence="8 9">
    <name type="scientific">Ureibacillus sinduriensis BLB-1 = JCM 15800</name>
    <dbReference type="NCBI Taxonomy" id="1384057"/>
    <lineage>
        <taxon>Bacteria</taxon>
        <taxon>Bacillati</taxon>
        <taxon>Bacillota</taxon>
        <taxon>Bacilli</taxon>
        <taxon>Bacillales</taxon>
        <taxon>Caryophanaceae</taxon>
        <taxon>Ureibacillus</taxon>
    </lineage>
</organism>
<dbReference type="Pfam" id="PF02743">
    <property type="entry name" value="dCache_1"/>
    <property type="match status" value="1"/>
</dbReference>
<feature type="domain" description="GGDEF" evidence="7">
    <location>
        <begin position="390"/>
        <end position="520"/>
    </location>
</feature>
<dbReference type="RefSeq" id="WP_036200223.1">
    <property type="nucleotide sequence ID" value="NZ_JPVO01000049.1"/>
</dbReference>
<dbReference type="NCBIfam" id="TIGR00254">
    <property type="entry name" value="GGDEF"/>
    <property type="match status" value="1"/>
</dbReference>
<dbReference type="CDD" id="cd18773">
    <property type="entry name" value="PDC1_HK_sensor"/>
    <property type="match status" value="1"/>
</dbReference>
<keyword evidence="3 6" id="KW-0812">Transmembrane</keyword>
<dbReference type="InterPro" id="IPR029787">
    <property type="entry name" value="Nucleotide_cyclase"/>
</dbReference>
<keyword evidence="2" id="KW-1003">Cell membrane</keyword>
<dbReference type="GO" id="GO:0052621">
    <property type="term" value="F:diguanylate cyclase activity"/>
    <property type="evidence" value="ECO:0007669"/>
    <property type="project" value="TreeGrafter"/>
</dbReference>
<dbReference type="Gene3D" id="3.30.450.20">
    <property type="entry name" value="PAS domain"/>
    <property type="match status" value="1"/>
</dbReference>
<dbReference type="GO" id="GO:1902201">
    <property type="term" value="P:negative regulation of bacterial-type flagellum-dependent cell motility"/>
    <property type="evidence" value="ECO:0007669"/>
    <property type="project" value="TreeGrafter"/>
</dbReference>
<dbReference type="PANTHER" id="PTHR45138">
    <property type="entry name" value="REGULATORY COMPONENTS OF SENSORY TRANSDUCTION SYSTEM"/>
    <property type="match status" value="1"/>
</dbReference>
<dbReference type="Proteomes" id="UP000030408">
    <property type="component" value="Unassembled WGS sequence"/>
</dbReference>
<dbReference type="InterPro" id="IPR050469">
    <property type="entry name" value="Diguanylate_Cyclase"/>
</dbReference>
<dbReference type="PROSITE" id="PS50887">
    <property type="entry name" value="GGDEF"/>
    <property type="match status" value="1"/>
</dbReference>
<dbReference type="CDD" id="cd12912">
    <property type="entry name" value="PDC2_MCP_like"/>
    <property type="match status" value="1"/>
</dbReference>
<accession>A0A0A3HZB0</accession>
<dbReference type="eggNOG" id="COG2199">
    <property type="taxonomic scope" value="Bacteria"/>
</dbReference>
<name>A0A0A3HZB0_9BACL</name>
<proteinExistence type="predicted"/>
<comment type="subcellular location">
    <subcellularLocation>
        <location evidence="1">Cell membrane</location>
        <topology evidence="1">Multi-pass membrane protein</topology>
    </subcellularLocation>
</comment>
<evidence type="ECO:0000259" key="7">
    <source>
        <dbReference type="PROSITE" id="PS50887"/>
    </source>
</evidence>
<dbReference type="InterPro" id="IPR029151">
    <property type="entry name" value="Sensor-like_sf"/>
</dbReference>
<dbReference type="Pfam" id="PF00990">
    <property type="entry name" value="GGDEF"/>
    <property type="match status" value="1"/>
</dbReference>
<dbReference type="InterPro" id="IPR000160">
    <property type="entry name" value="GGDEF_dom"/>
</dbReference>
<evidence type="ECO:0000313" key="8">
    <source>
        <dbReference type="EMBL" id="KGR75718.1"/>
    </source>
</evidence>
<dbReference type="OrthoDB" id="9759607at2"/>
<dbReference type="STRING" id="1384057.CD33_09425"/>
<dbReference type="SUPFAM" id="SSF55073">
    <property type="entry name" value="Nucleotide cyclase"/>
    <property type="match status" value="1"/>
</dbReference>
<feature type="transmembrane region" description="Helical" evidence="6">
    <location>
        <begin position="284"/>
        <end position="303"/>
    </location>
</feature>
<dbReference type="GO" id="GO:0005886">
    <property type="term" value="C:plasma membrane"/>
    <property type="evidence" value="ECO:0007669"/>
    <property type="project" value="UniProtKB-SubCell"/>
</dbReference>
<keyword evidence="9" id="KW-1185">Reference proteome</keyword>
<dbReference type="Gene3D" id="3.30.70.270">
    <property type="match status" value="1"/>
</dbReference>
<dbReference type="InterPro" id="IPR033479">
    <property type="entry name" value="dCache_1"/>
</dbReference>